<dbReference type="SUPFAM" id="SSF57850">
    <property type="entry name" value="RING/U-box"/>
    <property type="match status" value="1"/>
</dbReference>
<dbReference type="Pfam" id="PF13445">
    <property type="entry name" value="zf-RING_UBOX"/>
    <property type="match status" value="1"/>
</dbReference>
<sequence>MAPAGQGAVWSEVLCCTVCSHLFTNKKLPVNLSCGHTLCRGCLLSLSSSPSSPACPIDQVLITTAVEKLPVNRALMSILNIETPLSNLQRQLNLDEQYFNIEKILIKLSSYLKRTESERGGSVWSEELSRPIQRKLLALLCLQIAETEGRQRSLKTAKGLVERILTELLIAYQNHSHLSASLWSAVRARGCQFLGPAMQEEVLRLILLTLSDGDLIARKTLVLYIVQTLSSDYPQVSKTCVGHVVQLLYRASCFNVIKREGESSLMQLKSEFCDYETLRREHDSQIVQIAMEAGLRVSPDQWSALLYGDQLHRSHMQSIIDKLQSPEAFEQMIKDLQTVLQHEKCHDLLLQIIPEFYRFSVCNTNVLYSWKEVAELFESLAFIIHAYVQFTKRRNEHRNSLLFKKGVSSNNCYDFSNNERKYKTRLCRDIESGRICPRGSRCTYAHSKLELASVRRKHLLSRSNFGVSDLLPNAYSFQSISTQIVSHPTTSKVIHQQTYETPCNLGTMLPTTAASNSVNVVVSPIAQPLSSQTVMLDPHQPIGIVSLPVPIVPVVVQQNPTVESVNSTIPVMPVVVQGNTATPAIQQLAAVPTFDACGSPSTVPLGPVSFNSSPAIHGPTNLPPQSQQQSVMLSTVGQILDDLSGRSLEVPLECAESYWSLFDDGRCALTVTPASTTADAHLISFYDRRPSAQYYRQCKISFRRLTNLNNDGSGNLSSEETADDDDLQSHVSYTVANSVLYEEKEVSVVSTSGGSLQLPVISLRYNTVPSTDETVNRHSEPAVVSAVVLSVCSPCVYTTGTKPATVQAPCAVMQIRDTIKQPLSTPVIQKSISAKAVRNNLLDPAVFVDQLSPIIRSYTNASTFDPQNVVSSTLDRIVDVKERLNDVQTNGAIGCSTEKQQLKSLDKRTKQTCLLRELEAVEKKMEILNTNQ</sequence>
<keyword evidence="6 8" id="KW-0863">Zinc-finger</keyword>
<dbReference type="GO" id="GO:0061630">
    <property type="term" value="F:ubiquitin protein ligase activity"/>
    <property type="evidence" value="ECO:0007669"/>
    <property type="project" value="UniProtKB-EC"/>
</dbReference>
<accession>A0A0N5AMT4</accession>
<comment type="subcellular location">
    <subcellularLocation>
        <location evidence="2">Cytoplasm</location>
        <location evidence="2">P-body</location>
    </subcellularLocation>
</comment>
<dbReference type="Pfam" id="PF00642">
    <property type="entry name" value="zf-CCCH"/>
    <property type="match status" value="1"/>
</dbReference>
<keyword evidence="7 8" id="KW-0862">Zinc</keyword>
<evidence type="ECO:0000256" key="5">
    <source>
        <dbReference type="ARBA" id="ARBA00022723"/>
    </source>
</evidence>
<proteinExistence type="predicted"/>
<dbReference type="Gene3D" id="1.20.120.1790">
    <property type="match status" value="1"/>
</dbReference>
<evidence type="ECO:0000313" key="11">
    <source>
        <dbReference type="Proteomes" id="UP000046393"/>
    </source>
</evidence>
<dbReference type="SUPFAM" id="SSF90229">
    <property type="entry name" value="CCCH zinc finger"/>
    <property type="match status" value="1"/>
</dbReference>
<feature type="domain" description="RING-type" evidence="9">
    <location>
        <begin position="16"/>
        <end position="59"/>
    </location>
</feature>
<name>A0A0N5AMT4_9BILA</name>
<comment type="catalytic activity">
    <reaction evidence="1">
        <text>S-ubiquitinyl-[E2 ubiquitin-conjugating enzyme]-L-cysteine + [acceptor protein]-L-lysine = [E2 ubiquitin-conjugating enzyme]-L-cysteine + N(6)-ubiquitinyl-[acceptor protein]-L-lysine.</text>
        <dbReference type="EC" id="2.3.2.27"/>
    </reaction>
</comment>
<protein>
    <recommendedName>
        <fullName evidence="3">RING-type E3 ubiquitin transferase</fullName>
        <ecNumber evidence="3">2.3.2.27</ecNumber>
    </recommendedName>
</protein>
<dbReference type="InterPro" id="IPR036855">
    <property type="entry name" value="Znf_CCCH_sf"/>
</dbReference>
<dbReference type="GO" id="GO:0003729">
    <property type="term" value="F:mRNA binding"/>
    <property type="evidence" value="ECO:0007669"/>
    <property type="project" value="TreeGrafter"/>
</dbReference>
<dbReference type="PANTHER" id="PTHR13139:SF54">
    <property type="entry name" value="RING-TYPE E3 UBIQUITIN TRANSFERASE"/>
    <property type="match status" value="1"/>
</dbReference>
<dbReference type="SMART" id="SM00356">
    <property type="entry name" value="ZnF_C3H1"/>
    <property type="match status" value="1"/>
</dbReference>
<reference evidence="12" key="1">
    <citation type="submission" date="2017-02" db="UniProtKB">
        <authorList>
            <consortium name="WormBaseParasite"/>
        </authorList>
    </citation>
    <scope>IDENTIFICATION</scope>
</reference>
<evidence type="ECO:0000256" key="1">
    <source>
        <dbReference type="ARBA" id="ARBA00000900"/>
    </source>
</evidence>
<dbReference type="InterPro" id="IPR017907">
    <property type="entry name" value="Znf_RING_CS"/>
</dbReference>
<dbReference type="GO" id="GO:0003725">
    <property type="term" value="F:double-stranded RNA binding"/>
    <property type="evidence" value="ECO:0007669"/>
    <property type="project" value="TreeGrafter"/>
</dbReference>
<dbReference type="InterPro" id="IPR027370">
    <property type="entry name" value="Znf-RING_euk"/>
</dbReference>
<dbReference type="InterPro" id="IPR048575">
    <property type="entry name" value="Roquin_1_2-like_ROQ"/>
</dbReference>
<dbReference type="Proteomes" id="UP000046393">
    <property type="component" value="Unplaced"/>
</dbReference>
<keyword evidence="5 8" id="KW-0479">Metal-binding</keyword>
<dbReference type="Gene3D" id="4.10.1000.10">
    <property type="entry name" value="Zinc finger, CCCH-type"/>
    <property type="match status" value="1"/>
</dbReference>
<dbReference type="InterPro" id="IPR052249">
    <property type="entry name" value="Roquin_domain"/>
</dbReference>
<dbReference type="GO" id="GO:0000288">
    <property type="term" value="P:nuclear-transcribed mRNA catabolic process, deadenylation-dependent decay"/>
    <property type="evidence" value="ECO:0007669"/>
    <property type="project" value="TreeGrafter"/>
</dbReference>
<dbReference type="Pfam" id="PF18386">
    <property type="entry name" value="ROQ_II"/>
    <property type="match status" value="1"/>
</dbReference>
<dbReference type="InterPro" id="IPR041523">
    <property type="entry name" value="ROQ_II"/>
</dbReference>
<evidence type="ECO:0000256" key="3">
    <source>
        <dbReference type="ARBA" id="ARBA00012483"/>
    </source>
</evidence>
<dbReference type="PANTHER" id="PTHR13139">
    <property type="entry name" value="RING FINGER AND CCCH-TYPE ZINC FINGER DOMAIN-CONTAINING PROTEIN"/>
    <property type="match status" value="1"/>
</dbReference>
<feature type="domain" description="C3H1-type" evidence="10">
    <location>
        <begin position="421"/>
        <end position="449"/>
    </location>
</feature>
<evidence type="ECO:0000256" key="4">
    <source>
        <dbReference type="ARBA" id="ARBA00022679"/>
    </source>
</evidence>
<evidence type="ECO:0000256" key="7">
    <source>
        <dbReference type="ARBA" id="ARBA00022833"/>
    </source>
</evidence>
<keyword evidence="4" id="KW-0808">Transferase</keyword>
<dbReference type="GO" id="GO:0010494">
    <property type="term" value="C:cytoplasmic stress granule"/>
    <property type="evidence" value="ECO:0007669"/>
    <property type="project" value="TreeGrafter"/>
</dbReference>
<dbReference type="EC" id="2.3.2.27" evidence="3"/>
<dbReference type="SMART" id="SM00184">
    <property type="entry name" value="RING"/>
    <property type="match status" value="1"/>
</dbReference>
<dbReference type="PROSITE" id="PS50089">
    <property type="entry name" value="ZF_RING_2"/>
    <property type="match status" value="1"/>
</dbReference>
<dbReference type="InterPro" id="IPR001841">
    <property type="entry name" value="Znf_RING"/>
</dbReference>
<dbReference type="InterPro" id="IPR013083">
    <property type="entry name" value="Znf_RING/FYVE/PHD"/>
</dbReference>
<dbReference type="PROSITE" id="PS00518">
    <property type="entry name" value="ZF_RING_1"/>
    <property type="match status" value="1"/>
</dbReference>
<evidence type="ECO:0000256" key="2">
    <source>
        <dbReference type="ARBA" id="ARBA00004201"/>
    </source>
</evidence>
<dbReference type="WBParaSite" id="SMUV_0000590201-mRNA-1">
    <property type="protein sequence ID" value="SMUV_0000590201-mRNA-1"/>
    <property type="gene ID" value="SMUV_0000590201"/>
</dbReference>
<dbReference type="Pfam" id="PF21206">
    <property type="entry name" value="Roquin_1_2-like_ROQ"/>
    <property type="match status" value="1"/>
</dbReference>
<dbReference type="STRING" id="451379.A0A0N5AMT4"/>
<dbReference type="GO" id="GO:0035613">
    <property type="term" value="F:RNA stem-loop binding"/>
    <property type="evidence" value="ECO:0007669"/>
    <property type="project" value="TreeGrafter"/>
</dbReference>
<dbReference type="InterPro" id="IPR000571">
    <property type="entry name" value="Znf_CCCH"/>
</dbReference>
<organism evidence="11 12">
    <name type="scientific">Syphacia muris</name>
    <dbReference type="NCBI Taxonomy" id="451379"/>
    <lineage>
        <taxon>Eukaryota</taxon>
        <taxon>Metazoa</taxon>
        <taxon>Ecdysozoa</taxon>
        <taxon>Nematoda</taxon>
        <taxon>Chromadorea</taxon>
        <taxon>Rhabditida</taxon>
        <taxon>Spirurina</taxon>
        <taxon>Oxyuridomorpha</taxon>
        <taxon>Oxyuroidea</taxon>
        <taxon>Oxyuridae</taxon>
        <taxon>Syphacia</taxon>
    </lineage>
</organism>
<dbReference type="AlphaFoldDB" id="A0A0N5AMT4"/>
<dbReference type="GO" id="GO:0008270">
    <property type="term" value="F:zinc ion binding"/>
    <property type="evidence" value="ECO:0007669"/>
    <property type="project" value="UniProtKB-KW"/>
</dbReference>
<evidence type="ECO:0000313" key="12">
    <source>
        <dbReference type="WBParaSite" id="SMUV_0000590201-mRNA-1"/>
    </source>
</evidence>
<evidence type="ECO:0000256" key="6">
    <source>
        <dbReference type="ARBA" id="ARBA00022771"/>
    </source>
</evidence>
<dbReference type="PROSITE" id="PS50103">
    <property type="entry name" value="ZF_C3H1"/>
    <property type="match status" value="1"/>
</dbReference>
<dbReference type="Gene3D" id="3.30.40.10">
    <property type="entry name" value="Zinc/RING finger domain, C3HC4 (zinc finger)"/>
    <property type="match status" value="1"/>
</dbReference>
<dbReference type="GO" id="GO:0000932">
    <property type="term" value="C:P-body"/>
    <property type="evidence" value="ECO:0007669"/>
    <property type="project" value="UniProtKB-SubCell"/>
</dbReference>
<evidence type="ECO:0000259" key="10">
    <source>
        <dbReference type="PROSITE" id="PS50103"/>
    </source>
</evidence>
<evidence type="ECO:0000259" key="9">
    <source>
        <dbReference type="PROSITE" id="PS50089"/>
    </source>
</evidence>
<keyword evidence="11" id="KW-1185">Reference proteome</keyword>
<dbReference type="GO" id="GO:0006511">
    <property type="term" value="P:ubiquitin-dependent protein catabolic process"/>
    <property type="evidence" value="ECO:0007669"/>
    <property type="project" value="TreeGrafter"/>
</dbReference>
<evidence type="ECO:0000256" key="8">
    <source>
        <dbReference type="PROSITE-ProRule" id="PRU00723"/>
    </source>
</evidence>
<feature type="zinc finger region" description="C3H1-type" evidence="8">
    <location>
        <begin position="421"/>
        <end position="449"/>
    </location>
</feature>
<dbReference type="GO" id="GO:0000209">
    <property type="term" value="P:protein polyubiquitination"/>
    <property type="evidence" value="ECO:0007669"/>
    <property type="project" value="TreeGrafter"/>
</dbReference>